<dbReference type="EMBL" id="QQAV01000001">
    <property type="protein sequence ID" value="RDI28375.1"/>
    <property type="molecule type" value="Genomic_DNA"/>
</dbReference>
<dbReference type="CDD" id="cd11297">
    <property type="entry name" value="PIN_LabA-like_N_1"/>
    <property type="match status" value="1"/>
</dbReference>
<feature type="domain" description="NYN" evidence="2">
    <location>
        <begin position="10"/>
        <end position="142"/>
    </location>
</feature>
<gene>
    <name evidence="3" type="ORF">DFR41_101128</name>
</gene>
<dbReference type="PANTHER" id="PTHR35811:SF1">
    <property type="entry name" value="HTH OST-TYPE DOMAIN-CONTAINING PROTEIN"/>
    <property type="match status" value="1"/>
</dbReference>
<dbReference type="PANTHER" id="PTHR35811">
    <property type="entry name" value="SLR1870 PROTEIN"/>
    <property type="match status" value="1"/>
</dbReference>
<dbReference type="STRING" id="433924.NS331_13365"/>
<dbReference type="OrthoDB" id="9783963at2"/>
<feature type="region of interest" description="Disordered" evidence="1">
    <location>
        <begin position="146"/>
        <end position="257"/>
    </location>
</feature>
<dbReference type="Proteomes" id="UP000255265">
    <property type="component" value="Unassembled WGS sequence"/>
</dbReference>
<comment type="caution">
    <text evidence="3">The sequence shown here is derived from an EMBL/GenBank/DDBJ whole genome shotgun (WGS) entry which is preliminary data.</text>
</comment>
<proteinExistence type="predicted"/>
<evidence type="ECO:0000313" key="4">
    <source>
        <dbReference type="Proteomes" id="UP000255265"/>
    </source>
</evidence>
<dbReference type="GO" id="GO:0004540">
    <property type="term" value="F:RNA nuclease activity"/>
    <property type="evidence" value="ECO:0007669"/>
    <property type="project" value="InterPro"/>
</dbReference>
<feature type="compositionally biased region" description="Low complexity" evidence="1">
    <location>
        <begin position="184"/>
        <end position="201"/>
    </location>
</feature>
<protein>
    <submittedName>
        <fullName evidence="3">Uncharacterized protein (TIGR00288 family)</fullName>
    </submittedName>
</protein>
<reference evidence="3 4" key="1">
    <citation type="submission" date="2018-07" db="EMBL/GenBank/DDBJ databases">
        <title>Genomic Encyclopedia of Type Strains, Phase IV (KMG-IV): sequencing the most valuable type-strain genomes for metagenomic binning, comparative biology and taxonomic classification.</title>
        <authorList>
            <person name="Goeker M."/>
        </authorList>
    </citation>
    <scope>NUCLEOTIDE SEQUENCE [LARGE SCALE GENOMIC DNA]</scope>
    <source>
        <strain evidence="3 4">DSM 21352</strain>
    </source>
</reference>
<organism evidence="3 4">
    <name type="scientific">Pseudacidovorax intermedius</name>
    <dbReference type="NCBI Taxonomy" id="433924"/>
    <lineage>
        <taxon>Bacteria</taxon>
        <taxon>Pseudomonadati</taxon>
        <taxon>Pseudomonadota</taxon>
        <taxon>Betaproteobacteria</taxon>
        <taxon>Burkholderiales</taxon>
        <taxon>Comamonadaceae</taxon>
        <taxon>Pseudacidovorax</taxon>
    </lineage>
</organism>
<dbReference type="Gene3D" id="3.40.50.1010">
    <property type="entry name" value="5'-nuclease"/>
    <property type="match status" value="1"/>
</dbReference>
<evidence type="ECO:0000256" key="1">
    <source>
        <dbReference type="SAM" id="MobiDB-lite"/>
    </source>
</evidence>
<dbReference type="InterPro" id="IPR021139">
    <property type="entry name" value="NYN"/>
</dbReference>
<dbReference type="Pfam" id="PF01936">
    <property type="entry name" value="NYN"/>
    <property type="match status" value="1"/>
</dbReference>
<sequence length="329" mass="34288">MSTAPLSGGKVMLLVDADNVSADVMEQAVRSVMAEHGHLHVRRAYCTAEVALKHQQLFKRLSMRPMVNLAAGKNSTDIALAVDALDLVLAERPQVVYLVSSDSDFAPLVHRLREKGCRVCGIGQQGKTGEETRAAYDHFVDLVHKGGEPAAVPAPGPSTTQARPPAARKAAAKKSPAAKKTSHRAAATLAADPAPALAAAPAPNPAPTPAPAKKKATASPAAKKVQTGGTRTRGERPVEAAPLAEVQSPARKATSGREDALVDADAILGAVPALRGGAEVALNDVAQALRAARVLGKNASSIKLFDKLPADFQVLHHPDRIRWKGAAGR</sequence>
<dbReference type="AlphaFoldDB" id="A0A370FML0"/>
<evidence type="ECO:0000313" key="3">
    <source>
        <dbReference type="EMBL" id="RDI28375.1"/>
    </source>
</evidence>
<keyword evidence="4" id="KW-1185">Reference proteome</keyword>
<evidence type="ECO:0000259" key="2">
    <source>
        <dbReference type="Pfam" id="PF01936"/>
    </source>
</evidence>
<dbReference type="RefSeq" id="WP_114801349.1">
    <property type="nucleotide sequence ID" value="NZ_QQAV01000001.1"/>
</dbReference>
<feature type="compositionally biased region" description="Basic residues" evidence="1">
    <location>
        <begin position="170"/>
        <end position="183"/>
    </location>
</feature>
<accession>A0A370FML0</accession>
<name>A0A370FML0_9BURK</name>